<evidence type="ECO:0000256" key="4">
    <source>
        <dbReference type="ARBA" id="ARBA00022989"/>
    </source>
</evidence>
<keyword evidence="7" id="KW-0732">Signal</keyword>
<evidence type="ECO:0000256" key="5">
    <source>
        <dbReference type="ARBA" id="ARBA00023136"/>
    </source>
</evidence>
<dbReference type="Pfam" id="PF01545">
    <property type="entry name" value="Cation_efflux"/>
    <property type="match status" value="1"/>
</dbReference>
<proteinExistence type="predicted"/>
<dbReference type="Gene3D" id="1.20.1510.10">
    <property type="entry name" value="Cation efflux protein transmembrane domain"/>
    <property type="match status" value="1"/>
</dbReference>
<feature type="transmembrane region" description="Helical" evidence="6">
    <location>
        <begin position="120"/>
        <end position="143"/>
    </location>
</feature>
<dbReference type="GO" id="GO:0005783">
    <property type="term" value="C:endoplasmic reticulum"/>
    <property type="evidence" value="ECO:0007669"/>
    <property type="project" value="TreeGrafter"/>
</dbReference>
<feature type="transmembrane region" description="Helical" evidence="6">
    <location>
        <begin position="205"/>
        <end position="223"/>
    </location>
</feature>
<comment type="subcellular location">
    <subcellularLocation>
        <location evidence="1">Membrane</location>
        <topology evidence="1">Multi-pass membrane protein</topology>
    </subcellularLocation>
</comment>
<evidence type="ECO:0000259" key="8">
    <source>
        <dbReference type="Pfam" id="PF01545"/>
    </source>
</evidence>
<dbReference type="Proteomes" id="UP000275846">
    <property type="component" value="Unassembled WGS sequence"/>
</dbReference>
<reference evidence="11" key="1">
    <citation type="submission" date="2016-06" db="UniProtKB">
        <authorList>
            <consortium name="WormBaseParasite"/>
        </authorList>
    </citation>
    <scope>IDENTIFICATION</scope>
</reference>
<sequence>MFCLFSFSPAYVLLIVLPFLASSASCHGLSIISFPHFHSLKLYILPFLYHCPSVLMCSVYHPLIFPFASCYSRPFHRYGYSRMRSISSLISGVGIFFLGSGFTFYHAVQGFIVPHTFDSSLYGAFAVMAGSLLTEGSTMIMAYREARAKSRERNFPSLRSYLLSGAADPSTSVVLLEDTAAVLGVLVASTALGASALMGVTWPDAVGGVAISVILAGVAGVIIHTNTEVLLGKSISLERHEQITRLIDNAKIIRGTYDTKAMMMGGGDAVRFKAEVDIDGRELTRRYLETLPPDKLLKVCLF</sequence>
<feature type="domain" description="Cation efflux protein transmembrane" evidence="8">
    <location>
        <begin position="75"/>
        <end position="231"/>
    </location>
</feature>
<evidence type="ECO:0000313" key="11">
    <source>
        <dbReference type="WBParaSite" id="SSLN_0000081201-mRNA-1"/>
    </source>
</evidence>
<dbReference type="InterPro" id="IPR040177">
    <property type="entry name" value="SLC30A9"/>
</dbReference>
<dbReference type="SUPFAM" id="SSF161111">
    <property type="entry name" value="Cation efflux protein transmembrane domain-like"/>
    <property type="match status" value="1"/>
</dbReference>
<evidence type="ECO:0000256" key="2">
    <source>
        <dbReference type="ARBA" id="ARBA00022448"/>
    </source>
</evidence>
<dbReference type="OrthoDB" id="435980at2759"/>
<reference evidence="9 10" key="2">
    <citation type="submission" date="2018-11" db="EMBL/GenBank/DDBJ databases">
        <authorList>
            <consortium name="Pathogen Informatics"/>
        </authorList>
    </citation>
    <scope>NUCLEOTIDE SEQUENCE [LARGE SCALE GENOMIC DNA]</scope>
    <source>
        <strain evidence="9 10">NST_G2</strain>
    </source>
</reference>
<accession>A0A183S981</accession>
<dbReference type="EMBL" id="UYSU01000763">
    <property type="protein sequence ID" value="VDL86214.1"/>
    <property type="molecule type" value="Genomic_DNA"/>
</dbReference>
<dbReference type="STRING" id="70667.A0A183S981"/>
<protein>
    <submittedName>
        <fullName evidence="11">Zinc transporter 9</fullName>
    </submittedName>
</protein>
<name>A0A183S981_SCHSO</name>
<evidence type="ECO:0000256" key="3">
    <source>
        <dbReference type="ARBA" id="ARBA00022692"/>
    </source>
</evidence>
<keyword evidence="10" id="KW-1185">Reference proteome</keyword>
<feature type="transmembrane region" description="Helical" evidence="6">
    <location>
        <begin position="47"/>
        <end position="68"/>
    </location>
</feature>
<dbReference type="PANTHER" id="PTHR13414:SF9">
    <property type="entry name" value="PROTON-COUPLED ZINC ANTIPORTER SLC30A9, MITOCHONDRIAL"/>
    <property type="match status" value="1"/>
</dbReference>
<dbReference type="AlphaFoldDB" id="A0A183S981"/>
<evidence type="ECO:0000313" key="10">
    <source>
        <dbReference type="Proteomes" id="UP000275846"/>
    </source>
</evidence>
<feature type="transmembrane region" description="Helical" evidence="6">
    <location>
        <begin position="180"/>
        <end position="199"/>
    </location>
</feature>
<keyword evidence="3 6" id="KW-0812">Transmembrane</keyword>
<feature type="signal peptide" evidence="7">
    <location>
        <begin position="1"/>
        <end position="28"/>
    </location>
</feature>
<dbReference type="GO" id="GO:0006882">
    <property type="term" value="P:intracellular zinc ion homeostasis"/>
    <property type="evidence" value="ECO:0007669"/>
    <property type="project" value="TreeGrafter"/>
</dbReference>
<dbReference type="WBParaSite" id="SSLN_0000081201-mRNA-1">
    <property type="protein sequence ID" value="SSLN_0000081201-mRNA-1"/>
    <property type="gene ID" value="SSLN_0000081201"/>
</dbReference>
<evidence type="ECO:0000313" key="9">
    <source>
        <dbReference type="EMBL" id="VDL86214.1"/>
    </source>
</evidence>
<gene>
    <name evidence="9" type="ORF">SSLN_LOCUS779</name>
</gene>
<evidence type="ECO:0000256" key="6">
    <source>
        <dbReference type="SAM" id="Phobius"/>
    </source>
</evidence>
<dbReference type="InterPro" id="IPR027469">
    <property type="entry name" value="Cation_efflux_TMD_sf"/>
</dbReference>
<dbReference type="GO" id="GO:0008324">
    <property type="term" value="F:monoatomic cation transmembrane transporter activity"/>
    <property type="evidence" value="ECO:0007669"/>
    <property type="project" value="InterPro"/>
</dbReference>
<keyword evidence="5 6" id="KW-0472">Membrane</keyword>
<dbReference type="GO" id="GO:0016020">
    <property type="term" value="C:membrane"/>
    <property type="evidence" value="ECO:0007669"/>
    <property type="project" value="UniProtKB-SubCell"/>
</dbReference>
<organism evidence="11">
    <name type="scientific">Schistocephalus solidus</name>
    <name type="common">Tapeworm</name>
    <dbReference type="NCBI Taxonomy" id="70667"/>
    <lineage>
        <taxon>Eukaryota</taxon>
        <taxon>Metazoa</taxon>
        <taxon>Spiralia</taxon>
        <taxon>Lophotrochozoa</taxon>
        <taxon>Platyhelminthes</taxon>
        <taxon>Cestoda</taxon>
        <taxon>Eucestoda</taxon>
        <taxon>Diphyllobothriidea</taxon>
        <taxon>Diphyllobothriidae</taxon>
        <taxon>Schistocephalus</taxon>
    </lineage>
</organism>
<evidence type="ECO:0000256" key="7">
    <source>
        <dbReference type="SAM" id="SignalP"/>
    </source>
</evidence>
<evidence type="ECO:0000256" key="1">
    <source>
        <dbReference type="ARBA" id="ARBA00004141"/>
    </source>
</evidence>
<feature type="transmembrane region" description="Helical" evidence="6">
    <location>
        <begin position="89"/>
        <end position="108"/>
    </location>
</feature>
<feature type="chain" id="PRO_5043141054" evidence="7">
    <location>
        <begin position="29"/>
        <end position="302"/>
    </location>
</feature>
<keyword evidence="2" id="KW-0813">Transport</keyword>
<dbReference type="PANTHER" id="PTHR13414">
    <property type="entry name" value="HUEL-CATION TRANSPORTER"/>
    <property type="match status" value="1"/>
</dbReference>
<dbReference type="GO" id="GO:0006829">
    <property type="term" value="P:zinc ion transport"/>
    <property type="evidence" value="ECO:0007669"/>
    <property type="project" value="InterPro"/>
</dbReference>
<dbReference type="InterPro" id="IPR058533">
    <property type="entry name" value="Cation_efflux_TM"/>
</dbReference>
<keyword evidence="4 6" id="KW-1133">Transmembrane helix</keyword>